<organism evidence="1 2">
    <name type="scientific">Desulfonema limicola</name>
    <dbReference type="NCBI Taxonomy" id="45656"/>
    <lineage>
        <taxon>Bacteria</taxon>
        <taxon>Pseudomonadati</taxon>
        <taxon>Thermodesulfobacteriota</taxon>
        <taxon>Desulfobacteria</taxon>
        <taxon>Desulfobacterales</taxon>
        <taxon>Desulfococcaceae</taxon>
        <taxon>Desulfonema</taxon>
    </lineage>
</organism>
<protein>
    <submittedName>
        <fullName evidence="1">Uncharacterized protein</fullName>
    </submittedName>
</protein>
<dbReference type="KEGG" id="dli:dnl_24900"/>
<evidence type="ECO:0000313" key="1">
    <source>
        <dbReference type="EMBL" id="QTA80196.1"/>
    </source>
</evidence>
<dbReference type="EMBL" id="CP061799">
    <property type="protein sequence ID" value="QTA80196.1"/>
    <property type="molecule type" value="Genomic_DNA"/>
</dbReference>
<gene>
    <name evidence="1" type="ORF">dnl_24900</name>
</gene>
<accession>A0A975B7E1</accession>
<sequence length="127" mass="15023">MTYGNTAWFDSRLDVSLINQNTRQKVRDYVQHKCSISIICSRFNKVENFYARMVSYNKKGMTFESSQHYKKGTNIFFRIQNCVIENTDPELCEGLRTASLAEVVCCEKIKNQEEILYKTSVKYHEYY</sequence>
<proteinExistence type="predicted"/>
<dbReference type="Proteomes" id="UP000663720">
    <property type="component" value="Chromosome"/>
</dbReference>
<evidence type="ECO:0000313" key="2">
    <source>
        <dbReference type="Proteomes" id="UP000663720"/>
    </source>
</evidence>
<keyword evidence="2" id="KW-1185">Reference proteome</keyword>
<reference evidence="1" key="1">
    <citation type="journal article" date="2021" name="Microb. Physiol.">
        <title>Proteogenomic Insights into the Physiology of Marine, Sulfate-Reducing, Filamentous Desulfonema limicola and Desulfonema magnum.</title>
        <authorList>
            <person name="Schnaars V."/>
            <person name="Wohlbrand L."/>
            <person name="Scheve S."/>
            <person name="Hinrichs C."/>
            <person name="Reinhardt R."/>
            <person name="Rabus R."/>
        </authorList>
    </citation>
    <scope>NUCLEOTIDE SEQUENCE</scope>
    <source>
        <strain evidence="1">5ac10</strain>
    </source>
</reference>
<dbReference type="AlphaFoldDB" id="A0A975B7E1"/>
<name>A0A975B7E1_9BACT</name>